<dbReference type="InterPro" id="IPR027417">
    <property type="entry name" value="P-loop_NTPase"/>
</dbReference>
<evidence type="ECO:0000256" key="2">
    <source>
        <dbReference type="ARBA" id="ARBA00022448"/>
    </source>
</evidence>
<dbReference type="GO" id="GO:0016887">
    <property type="term" value="F:ATP hydrolysis activity"/>
    <property type="evidence" value="ECO:0007669"/>
    <property type="project" value="InterPro"/>
</dbReference>
<dbReference type="Pfam" id="PF00005">
    <property type="entry name" value="ABC_tran"/>
    <property type="match status" value="1"/>
</dbReference>
<comment type="subcellular location">
    <subcellularLocation>
        <location evidence="1">Cell membrane</location>
        <topology evidence="1">Peripheral membrane protein</topology>
    </subcellularLocation>
</comment>
<comment type="caution">
    <text evidence="7">The sequence shown here is derived from an EMBL/GenBank/DDBJ whole genome shotgun (WGS) entry which is preliminary data.</text>
</comment>
<reference evidence="7" key="1">
    <citation type="journal article" date="2014" name="Int. J. Syst. Evol. Microbiol.">
        <title>Complete genome sequence of Corynebacterium casei LMG S-19264T (=DSM 44701T), isolated from a smear-ripened cheese.</title>
        <authorList>
            <consortium name="US DOE Joint Genome Institute (JGI-PGF)"/>
            <person name="Walter F."/>
            <person name="Albersmeier A."/>
            <person name="Kalinowski J."/>
            <person name="Ruckert C."/>
        </authorList>
    </citation>
    <scope>NUCLEOTIDE SEQUENCE</scope>
    <source>
        <strain evidence="7">CGMCC 4.5737</strain>
    </source>
</reference>
<keyword evidence="5" id="KW-0046">Antibiotic resistance</keyword>
<accession>A0A8J3FWT9</accession>
<dbReference type="RefSeq" id="WP_189060355.1">
    <property type="nucleotide sequence ID" value="NZ_BMMK01000023.1"/>
</dbReference>
<keyword evidence="2" id="KW-0813">Transport</keyword>
<dbReference type="EMBL" id="BMMK01000023">
    <property type="protein sequence ID" value="GGM69258.1"/>
    <property type="molecule type" value="Genomic_DNA"/>
</dbReference>
<dbReference type="InterPro" id="IPR003439">
    <property type="entry name" value="ABC_transporter-like_ATP-bd"/>
</dbReference>
<dbReference type="PROSITE" id="PS50893">
    <property type="entry name" value="ABC_TRANSPORTER_2"/>
    <property type="match status" value="1"/>
</dbReference>
<sequence>MKELVIEATGLRCAYGSFEAVRGVDLHVRQGDVYALLGTNGAGKTTALETLEGHRAPSAGHLRVLGLDPVTERKQLRPRVGIMLQHSGFAGDLTVSETVELWRAMSTCRQPLNVLSLLNLEHREKVQVKQLSGGERRRLDLALAVMSKPELLFLDEPTTGLDPESRRRTWQVVRWLHEEGTTVLLTTHYLEEAEQLSHRLAIMHEGRIRVEGTLADVLATEPARISFTLPPDLPAAELPRLPATRECRVREGTDLVELSSGDLQGDLTALLSWSNTRGTRLARLRASHASLEDVFHGVLGRTPAESVEVTA</sequence>
<evidence type="ECO:0000256" key="3">
    <source>
        <dbReference type="ARBA" id="ARBA00022741"/>
    </source>
</evidence>
<dbReference type="PANTHER" id="PTHR42711:SF16">
    <property type="entry name" value="ABC TRANSPORTER ATP-BINDING PROTEIN"/>
    <property type="match status" value="1"/>
</dbReference>
<feature type="domain" description="ABC transporter" evidence="6">
    <location>
        <begin position="6"/>
        <end position="230"/>
    </location>
</feature>
<dbReference type="Gene3D" id="3.40.50.300">
    <property type="entry name" value="P-loop containing nucleotide triphosphate hydrolases"/>
    <property type="match status" value="1"/>
</dbReference>
<dbReference type="GO" id="GO:0046677">
    <property type="term" value="P:response to antibiotic"/>
    <property type="evidence" value="ECO:0007669"/>
    <property type="project" value="UniProtKB-KW"/>
</dbReference>
<dbReference type="SUPFAM" id="SSF52540">
    <property type="entry name" value="P-loop containing nucleoside triphosphate hydrolases"/>
    <property type="match status" value="1"/>
</dbReference>
<organism evidence="7 8">
    <name type="scientific">Longimycelium tulufanense</name>
    <dbReference type="NCBI Taxonomy" id="907463"/>
    <lineage>
        <taxon>Bacteria</taxon>
        <taxon>Bacillati</taxon>
        <taxon>Actinomycetota</taxon>
        <taxon>Actinomycetes</taxon>
        <taxon>Pseudonocardiales</taxon>
        <taxon>Pseudonocardiaceae</taxon>
        <taxon>Longimycelium</taxon>
    </lineage>
</organism>
<protein>
    <submittedName>
        <fullName evidence="7">Multidrug ABC transporter ATP-binding protein</fullName>
    </submittedName>
</protein>
<dbReference type="InterPro" id="IPR050763">
    <property type="entry name" value="ABC_transporter_ATP-binding"/>
</dbReference>
<evidence type="ECO:0000256" key="1">
    <source>
        <dbReference type="ARBA" id="ARBA00004202"/>
    </source>
</evidence>
<dbReference type="GO" id="GO:0005886">
    <property type="term" value="C:plasma membrane"/>
    <property type="evidence" value="ECO:0007669"/>
    <property type="project" value="UniProtKB-SubCell"/>
</dbReference>
<dbReference type="InterPro" id="IPR003593">
    <property type="entry name" value="AAA+_ATPase"/>
</dbReference>
<evidence type="ECO:0000259" key="6">
    <source>
        <dbReference type="PROSITE" id="PS50893"/>
    </source>
</evidence>
<gene>
    <name evidence="7" type="ORF">GCM10012275_44630</name>
</gene>
<keyword evidence="4 7" id="KW-0067">ATP-binding</keyword>
<dbReference type="PROSITE" id="PS00211">
    <property type="entry name" value="ABC_TRANSPORTER_1"/>
    <property type="match status" value="1"/>
</dbReference>
<dbReference type="InterPro" id="IPR017871">
    <property type="entry name" value="ABC_transporter-like_CS"/>
</dbReference>
<evidence type="ECO:0000256" key="5">
    <source>
        <dbReference type="ARBA" id="ARBA00023251"/>
    </source>
</evidence>
<reference evidence="7" key="2">
    <citation type="submission" date="2020-09" db="EMBL/GenBank/DDBJ databases">
        <authorList>
            <person name="Sun Q."/>
            <person name="Zhou Y."/>
        </authorList>
    </citation>
    <scope>NUCLEOTIDE SEQUENCE</scope>
    <source>
        <strain evidence="7">CGMCC 4.5737</strain>
    </source>
</reference>
<dbReference type="PANTHER" id="PTHR42711">
    <property type="entry name" value="ABC TRANSPORTER ATP-BINDING PROTEIN"/>
    <property type="match status" value="1"/>
</dbReference>
<proteinExistence type="predicted"/>
<evidence type="ECO:0000313" key="8">
    <source>
        <dbReference type="Proteomes" id="UP000637578"/>
    </source>
</evidence>
<keyword evidence="3" id="KW-0547">Nucleotide-binding</keyword>
<keyword evidence="8" id="KW-1185">Reference proteome</keyword>
<dbReference type="Proteomes" id="UP000637578">
    <property type="component" value="Unassembled WGS sequence"/>
</dbReference>
<evidence type="ECO:0000313" key="7">
    <source>
        <dbReference type="EMBL" id="GGM69258.1"/>
    </source>
</evidence>
<dbReference type="CDD" id="cd03230">
    <property type="entry name" value="ABC_DR_subfamily_A"/>
    <property type="match status" value="1"/>
</dbReference>
<dbReference type="SMART" id="SM00382">
    <property type="entry name" value="AAA"/>
    <property type="match status" value="1"/>
</dbReference>
<dbReference type="GO" id="GO:0005524">
    <property type="term" value="F:ATP binding"/>
    <property type="evidence" value="ECO:0007669"/>
    <property type="project" value="UniProtKB-KW"/>
</dbReference>
<name>A0A8J3FWT9_9PSEU</name>
<evidence type="ECO:0000256" key="4">
    <source>
        <dbReference type="ARBA" id="ARBA00022840"/>
    </source>
</evidence>
<dbReference type="AlphaFoldDB" id="A0A8J3FWT9"/>